<keyword evidence="3" id="KW-1185">Reference proteome</keyword>
<dbReference type="Proteomes" id="UP000225706">
    <property type="component" value="Unassembled WGS sequence"/>
</dbReference>
<name>A0A2B4R5K6_STYPI</name>
<accession>A0A2B4R5K6</accession>
<protein>
    <recommendedName>
        <fullName evidence="1">Helix-turn-helix domain-containing protein</fullName>
    </recommendedName>
</protein>
<dbReference type="EMBL" id="LSMT01002073">
    <property type="protein sequence ID" value="PFX11647.1"/>
    <property type="molecule type" value="Genomic_DNA"/>
</dbReference>
<comment type="caution">
    <text evidence="2">The sequence shown here is derived from an EMBL/GenBank/DDBJ whole genome shotgun (WGS) entry which is preliminary data.</text>
</comment>
<dbReference type="STRING" id="50429.A0A2B4R5K6"/>
<dbReference type="PANTHER" id="PTHR21301">
    <property type="entry name" value="REVERSE TRANSCRIPTASE"/>
    <property type="match status" value="1"/>
</dbReference>
<gene>
    <name evidence="2" type="ORF">AWC38_SpisGene24539</name>
</gene>
<dbReference type="AlphaFoldDB" id="A0A2B4R5K6"/>
<dbReference type="Pfam" id="PF26215">
    <property type="entry name" value="HTH_animal"/>
    <property type="match status" value="1"/>
</dbReference>
<organism evidence="2 3">
    <name type="scientific">Stylophora pistillata</name>
    <name type="common">Smooth cauliflower coral</name>
    <dbReference type="NCBI Taxonomy" id="50429"/>
    <lineage>
        <taxon>Eukaryota</taxon>
        <taxon>Metazoa</taxon>
        <taxon>Cnidaria</taxon>
        <taxon>Anthozoa</taxon>
        <taxon>Hexacorallia</taxon>
        <taxon>Scleractinia</taxon>
        <taxon>Astrocoeniina</taxon>
        <taxon>Pocilloporidae</taxon>
        <taxon>Stylophora</taxon>
    </lineage>
</organism>
<dbReference type="InterPro" id="IPR058912">
    <property type="entry name" value="HTH_animal"/>
</dbReference>
<reference evidence="3" key="1">
    <citation type="journal article" date="2017" name="bioRxiv">
        <title>Comparative analysis of the genomes of Stylophora pistillata and Acropora digitifera provides evidence for extensive differences between species of corals.</title>
        <authorList>
            <person name="Voolstra C.R."/>
            <person name="Li Y."/>
            <person name="Liew Y.J."/>
            <person name="Baumgarten S."/>
            <person name="Zoccola D."/>
            <person name="Flot J.-F."/>
            <person name="Tambutte S."/>
            <person name="Allemand D."/>
            <person name="Aranda M."/>
        </authorList>
    </citation>
    <scope>NUCLEOTIDE SEQUENCE [LARGE SCALE GENOMIC DNA]</scope>
</reference>
<dbReference type="PANTHER" id="PTHR21301:SF10">
    <property type="entry name" value="REVERSE TRANSCRIPTASE DOMAIN-CONTAINING PROTEIN"/>
    <property type="match status" value="1"/>
</dbReference>
<evidence type="ECO:0000313" key="3">
    <source>
        <dbReference type="Proteomes" id="UP000225706"/>
    </source>
</evidence>
<sequence>MELASGNKLPFVGMEVLKKGCKLETSVYRKPTNTGLLLHHQSHVDKRYKKSLLKTMLNRAFRLSSTWESFKSECDHLKMMFTNLKYPDHLINSTISHFVTSVRSENPGVQAQLSVNENAVHRVVLPFKDQKSADAVKRQLSDLSNKIDHTLHPVFKSRKICEDLRDDDTNTEGEDRENIRVDDTAYRDGIQEQYGSLLQQLCICWFPTYMDKSEK</sequence>
<evidence type="ECO:0000259" key="1">
    <source>
        <dbReference type="Pfam" id="PF26215"/>
    </source>
</evidence>
<evidence type="ECO:0000313" key="2">
    <source>
        <dbReference type="EMBL" id="PFX11647.1"/>
    </source>
</evidence>
<feature type="domain" description="Helix-turn-helix" evidence="1">
    <location>
        <begin position="37"/>
        <end position="95"/>
    </location>
</feature>
<proteinExistence type="predicted"/>
<dbReference type="OrthoDB" id="10011262at2759"/>